<comment type="similarity">
    <text evidence="7">Belongs to the binding-protein-dependent transport system permease family.</text>
</comment>
<keyword evidence="3" id="KW-1003">Cell membrane</keyword>
<keyword evidence="4 7" id="KW-0812">Transmembrane</keyword>
<feature type="transmembrane region" description="Helical" evidence="7">
    <location>
        <begin position="134"/>
        <end position="164"/>
    </location>
</feature>
<feature type="transmembrane region" description="Helical" evidence="7">
    <location>
        <begin position="285"/>
        <end position="304"/>
    </location>
</feature>
<evidence type="ECO:0000259" key="8">
    <source>
        <dbReference type="PROSITE" id="PS50928"/>
    </source>
</evidence>
<protein>
    <submittedName>
        <fullName evidence="9">Diguanylate cyclase</fullName>
    </submittedName>
</protein>
<evidence type="ECO:0000256" key="3">
    <source>
        <dbReference type="ARBA" id="ARBA00022475"/>
    </source>
</evidence>
<dbReference type="PANTHER" id="PTHR43163">
    <property type="entry name" value="DIPEPTIDE TRANSPORT SYSTEM PERMEASE PROTEIN DPPB-RELATED"/>
    <property type="match status" value="1"/>
</dbReference>
<comment type="subcellular location">
    <subcellularLocation>
        <location evidence="1 7">Cell membrane</location>
        <topology evidence="1 7">Multi-pass membrane protein</topology>
    </subcellularLocation>
</comment>
<keyword evidence="2 7" id="KW-0813">Transport</keyword>
<dbReference type="GO" id="GO:0005886">
    <property type="term" value="C:plasma membrane"/>
    <property type="evidence" value="ECO:0007669"/>
    <property type="project" value="UniProtKB-SubCell"/>
</dbReference>
<dbReference type="SUPFAM" id="SSF161098">
    <property type="entry name" value="MetI-like"/>
    <property type="match status" value="1"/>
</dbReference>
<evidence type="ECO:0000313" key="9">
    <source>
        <dbReference type="EMBL" id="EWY36457.1"/>
    </source>
</evidence>
<sequence>MLRFAAVRLLQAIVVLLIMSFLIYGLIGLMPGDPIDLMINADPNVTAADAARLRALYGLDQPIWERYLNWLTAALQGDFGYSRLFSRPVPEVLAPRLLNTLLLLGMSLVLSLMVAIPLGVFAARRPNTATDTAINLACFAGISVPPFWLALLFIILFAVVLGVLPAGGMAPVGGDGGLWERLPYLVMPVATLTLVSIGGYTRFVRAAVMEQLRQDYIRTARAKGVPERSVVWRHALRNAMIPVVTIVALGFGSLFSGALVTESMFAYLGMGKLIYDSILGNDYNIALVGLLLATLMTLAGNLLADLGYAALDPRITFTETRT</sequence>
<gene>
    <name evidence="9" type="ORF">N825_26850</name>
</gene>
<name>W9GVI5_9PROT</name>
<feature type="domain" description="ABC transmembrane type-1" evidence="8">
    <location>
        <begin position="97"/>
        <end position="304"/>
    </location>
</feature>
<reference evidence="9 10" key="1">
    <citation type="submission" date="2013-08" db="EMBL/GenBank/DDBJ databases">
        <title>The genome sequence of Skermanella stibiiresistens.</title>
        <authorList>
            <person name="Zhu W."/>
            <person name="Wang G."/>
        </authorList>
    </citation>
    <scope>NUCLEOTIDE SEQUENCE [LARGE SCALE GENOMIC DNA]</scope>
    <source>
        <strain evidence="9 10">SB22</strain>
    </source>
</reference>
<dbReference type="EMBL" id="AVFL01000043">
    <property type="protein sequence ID" value="EWY36457.1"/>
    <property type="molecule type" value="Genomic_DNA"/>
</dbReference>
<proteinExistence type="inferred from homology"/>
<dbReference type="InterPro" id="IPR045621">
    <property type="entry name" value="BPD_transp_1_N"/>
</dbReference>
<dbReference type="GO" id="GO:0055085">
    <property type="term" value="P:transmembrane transport"/>
    <property type="evidence" value="ECO:0007669"/>
    <property type="project" value="InterPro"/>
</dbReference>
<dbReference type="PATRIC" id="fig|1385369.3.peg.6537"/>
<dbReference type="InterPro" id="IPR035906">
    <property type="entry name" value="MetI-like_sf"/>
</dbReference>
<feature type="transmembrane region" description="Helical" evidence="7">
    <location>
        <begin position="243"/>
        <end position="265"/>
    </location>
</feature>
<dbReference type="Proteomes" id="UP000019486">
    <property type="component" value="Unassembled WGS sequence"/>
</dbReference>
<dbReference type="STRING" id="1385369.N825_26850"/>
<dbReference type="OrthoDB" id="7834831at2"/>
<dbReference type="RefSeq" id="WP_037460673.1">
    <property type="nucleotide sequence ID" value="NZ_AVFL01000043.1"/>
</dbReference>
<feature type="transmembrane region" description="Helical" evidence="7">
    <location>
        <begin position="101"/>
        <end position="122"/>
    </location>
</feature>
<dbReference type="Pfam" id="PF00528">
    <property type="entry name" value="BPD_transp_1"/>
    <property type="match status" value="1"/>
</dbReference>
<evidence type="ECO:0000256" key="1">
    <source>
        <dbReference type="ARBA" id="ARBA00004651"/>
    </source>
</evidence>
<comment type="caution">
    <text evidence="9">The sequence shown here is derived from an EMBL/GenBank/DDBJ whole genome shotgun (WGS) entry which is preliminary data.</text>
</comment>
<feature type="transmembrane region" description="Helical" evidence="7">
    <location>
        <begin position="184"/>
        <end position="204"/>
    </location>
</feature>
<keyword evidence="10" id="KW-1185">Reference proteome</keyword>
<accession>W9GVI5</accession>
<dbReference type="Gene3D" id="1.10.3720.10">
    <property type="entry name" value="MetI-like"/>
    <property type="match status" value="1"/>
</dbReference>
<keyword evidence="5 7" id="KW-1133">Transmembrane helix</keyword>
<dbReference type="PANTHER" id="PTHR43163:SF9">
    <property type="entry name" value="ABC TRANSPORTER PERMEASE PROTEIN"/>
    <property type="match status" value="1"/>
</dbReference>
<dbReference type="InterPro" id="IPR000515">
    <property type="entry name" value="MetI-like"/>
</dbReference>
<evidence type="ECO:0000256" key="7">
    <source>
        <dbReference type="RuleBase" id="RU363032"/>
    </source>
</evidence>
<dbReference type="Pfam" id="PF19300">
    <property type="entry name" value="BPD_transp_1_N"/>
    <property type="match status" value="1"/>
</dbReference>
<feature type="transmembrane region" description="Helical" evidence="7">
    <location>
        <begin position="12"/>
        <end position="30"/>
    </location>
</feature>
<dbReference type="CDD" id="cd06261">
    <property type="entry name" value="TM_PBP2"/>
    <property type="match status" value="1"/>
</dbReference>
<evidence type="ECO:0000256" key="2">
    <source>
        <dbReference type="ARBA" id="ARBA00022448"/>
    </source>
</evidence>
<evidence type="ECO:0000256" key="5">
    <source>
        <dbReference type="ARBA" id="ARBA00022989"/>
    </source>
</evidence>
<dbReference type="AlphaFoldDB" id="W9GVI5"/>
<evidence type="ECO:0000313" key="10">
    <source>
        <dbReference type="Proteomes" id="UP000019486"/>
    </source>
</evidence>
<organism evidence="9 10">
    <name type="scientific">Skermanella stibiiresistens SB22</name>
    <dbReference type="NCBI Taxonomy" id="1385369"/>
    <lineage>
        <taxon>Bacteria</taxon>
        <taxon>Pseudomonadati</taxon>
        <taxon>Pseudomonadota</taxon>
        <taxon>Alphaproteobacteria</taxon>
        <taxon>Rhodospirillales</taxon>
        <taxon>Azospirillaceae</taxon>
        <taxon>Skermanella</taxon>
    </lineage>
</organism>
<dbReference type="PROSITE" id="PS50928">
    <property type="entry name" value="ABC_TM1"/>
    <property type="match status" value="1"/>
</dbReference>
<evidence type="ECO:0000256" key="4">
    <source>
        <dbReference type="ARBA" id="ARBA00022692"/>
    </source>
</evidence>
<evidence type="ECO:0000256" key="6">
    <source>
        <dbReference type="ARBA" id="ARBA00023136"/>
    </source>
</evidence>
<keyword evidence="6 7" id="KW-0472">Membrane</keyword>